<feature type="domain" description="MacB-like periplasmic core" evidence="9">
    <location>
        <begin position="25"/>
        <end position="228"/>
    </location>
</feature>
<name>A0ABT3CN85_9BACT</name>
<dbReference type="InterPro" id="IPR025857">
    <property type="entry name" value="MacB_PCD"/>
</dbReference>
<evidence type="ECO:0000256" key="7">
    <source>
        <dbReference type="SAM" id="Phobius"/>
    </source>
</evidence>
<evidence type="ECO:0000256" key="1">
    <source>
        <dbReference type="ARBA" id="ARBA00004651"/>
    </source>
</evidence>
<evidence type="ECO:0000313" key="11">
    <source>
        <dbReference type="Proteomes" id="UP001300692"/>
    </source>
</evidence>
<comment type="caution">
    <text evidence="10">The sequence shown here is derived from an EMBL/GenBank/DDBJ whole genome shotgun (WGS) entry which is preliminary data.</text>
</comment>
<evidence type="ECO:0000256" key="4">
    <source>
        <dbReference type="ARBA" id="ARBA00022989"/>
    </source>
</evidence>
<dbReference type="PANTHER" id="PTHR30572:SF4">
    <property type="entry name" value="ABC TRANSPORTER PERMEASE YTRF"/>
    <property type="match status" value="1"/>
</dbReference>
<dbReference type="InterPro" id="IPR050250">
    <property type="entry name" value="Macrolide_Exporter_MacB"/>
</dbReference>
<comment type="similarity">
    <text evidence="6">Belongs to the ABC-4 integral membrane protein family.</text>
</comment>
<evidence type="ECO:0000256" key="6">
    <source>
        <dbReference type="ARBA" id="ARBA00038076"/>
    </source>
</evidence>
<dbReference type="Pfam" id="PF12704">
    <property type="entry name" value="MacB_PCD"/>
    <property type="match status" value="1"/>
</dbReference>
<feature type="domain" description="ABC3 transporter permease C-terminal" evidence="8">
    <location>
        <begin position="286"/>
        <end position="402"/>
    </location>
</feature>
<evidence type="ECO:0000259" key="8">
    <source>
        <dbReference type="Pfam" id="PF02687"/>
    </source>
</evidence>
<feature type="transmembrane region" description="Helical" evidence="7">
    <location>
        <begin position="376"/>
        <end position="394"/>
    </location>
</feature>
<evidence type="ECO:0000313" key="10">
    <source>
        <dbReference type="EMBL" id="MCV9385049.1"/>
    </source>
</evidence>
<evidence type="ECO:0000256" key="3">
    <source>
        <dbReference type="ARBA" id="ARBA00022692"/>
    </source>
</evidence>
<protein>
    <submittedName>
        <fullName evidence="10">ABC transporter permease</fullName>
    </submittedName>
</protein>
<feature type="transmembrane region" description="Helical" evidence="7">
    <location>
        <begin position="278"/>
        <end position="306"/>
    </location>
</feature>
<dbReference type="EMBL" id="JAOYOD010000001">
    <property type="protein sequence ID" value="MCV9385049.1"/>
    <property type="molecule type" value="Genomic_DNA"/>
</dbReference>
<dbReference type="RefSeq" id="WP_264135845.1">
    <property type="nucleotide sequence ID" value="NZ_JAOYOD010000001.1"/>
</dbReference>
<keyword evidence="2" id="KW-1003">Cell membrane</keyword>
<dbReference type="InterPro" id="IPR003838">
    <property type="entry name" value="ABC3_permease_C"/>
</dbReference>
<comment type="subcellular location">
    <subcellularLocation>
        <location evidence="1">Cell membrane</location>
        <topology evidence="1">Multi-pass membrane protein</topology>
    </subcellularLocation>
</comment>
<keyword evidence="3 7" id="KW-0812">Transmembrane</keyword>
<reference evidence="10 11" key="1">
    <citation type="submission" date="2022-10" db="EMBL/GenBank/DDBJ databases">
        <title>Comparative genomics and taxonomic characterization of three novel marine species of genus Reichenbachiella exhibiting antioxidant and polysaccharide degradation activities.</title>
        <authorList>
            <person name="Muhammad N."/>
            <person name="Lee Y.-J."/>
            <person name="Ko J."/>
            <person name="Kim S.-G."/>
        </authorList>
    </citation>
    <scope>NUCLEOTIDE SEQUENCE [LARGE SCALE GENOMIC DNA]</scope>
    <source>
        <strain evidence="10 11">ABR2-5</strain>
    </source>
</reference>
<sequence>MFSRDRWQEIFQAISKNKLRTSLSGFTVALGIFIFVILFGFGNGLKNTFQEFFMDDATNTIFIYPNRTTMPYKGYKSNRQIEFDNEDLEVILEEFAPFIQYITPRIYRNFEFKYEGESNTYPVRAVAPPHQFLEKTIMMKGRYINEKDILKKEKYIVIGRLIEQDLFDGQDALGKFIDMRNSNYKIIGVFQDDGGDREERTAYMPYTTLQLNEMNNDKINQIVIGFKPEIGYMGAMGFYYKLQEFMKERHFVNPEDQAGIYFRNVAENFQQNQQLATVLQIIVSLVGLGTLIAGVIGISNIMVFTVKERTKELGIRKALGATPATVTGMILQESIFITIIAGYLGLFAGVMVLQSVGDKLKDYFITNPYLDMNTGIAATLALVLFGAIAGYIPARRAARIKPIVALRDE</sequence>
<feature type="transmembrane region" description="Helical" evidence="7">
    <location>
        <begin position="335"/>
        <end position="356"/>
    </location>
</feature>
<evidence type="ECO:0000256" key="5">
    <source>
        <dbReference type="ARBA" id="ARBA00023136"/>
    </source>
</evidence>
<evidence type="ECO:0000259" key="9">
    <source>
        <dbReference type="Pfam" id="PF12704"/>
    </source>
</evidence>
<organism evidence="10 11">
    <name type="scientific">Reichenbachiella ulvae</name>
    <dbReference type="NCBI Taxonomy" id="2980104"/>
    <lineage>
        <taxon>Bacteria</taxon>
        <taxon>Pseudomonadati</taxon>
        <taxon>Bacteroidota</taxon>
        <taxon>Cytophagia</taxon>
        <taxon>Cytophagales</taxon>
        <taxon>Reichenbachiellaceae</taxon>
        <taxon>Reichenbachiella</taxon>
    </lineage>
</organism>
<keyword evidence="11" id="KW-1185">Reference proteome</keyword>
<proteinExistence type="inferred from homology"/>
<dbReference type="Proteomes" id="UP001300692">
    <property type="component" value="Unassembled WGS sequence"/>
</dbReference>
<dbReference type="Pfam" id="PF02687">
    <property type="entry name" value="FtsX"/>
    <property type="match status" value="1"/>
</dbReference>
<evidence type="ECO:0000256" key="2">
    <source>
        <dbReference type="ARBA" id="ARBA00022475"/>
    </source>
</evidence>
<gene>
    <name evidence="10" type="ORF">N7U62_00160</name>
</gene>
<keyword evidence="4 7" id="KW-1133">Transmembrane helix</keyword>
<keyword evidence="5 7" id="KW-0472">Membrane</keyword>
<feature type="transmembrane region" description="Helical" evidence="7">
    <location>
        <begin position="21"/>
        <end position="41"/>
    </location>
</feature>
<accession>A0ABT3CN85</accession>
<dbReference type="PANTHER" id="PTHR30572">
    <property type="entry name" value="MEMBRANE COMPONENT OF TRANSPORTER-RELATED"/>
    <property type="match status" value="1"/>
</dbReference>